<dbReference type="AlphaFoldDB" id="A0A834JS66"/>
<comment type="cofactor">
    <cofactor evidence="14">
        <name>Fe(2+)</name>
        <dbReference type="ChEBI" id="CHEBI:29033"/>
    </cofactor>
    <text evidence="14">Binds 1 Fe(2+) ion per subunit.</text>
</comment>
<evidence type="ECO:0000256" key="14">
    <source>
        <dbReference type="RuleBase" id="RU366061"/>
    </source>
</evidence>
<dbReference type="PANTHER" id="PTHR13096:SF8">
    <property type="entry name" value="RIBOSOMAL OXYGENASE 1"/>
    <property type="match status" value="1"/>
</dbReference>
<evidence type="ECO:0000256" key="15">
    <source>
        <dbReference type="SAM" id="MobiDB-lite"/>
    </source>
</evidence>
<dbReference type="FunFam" id="2.60.120.650:FF:000013">
    <property type="entry name" value="Ribosomal oxygenase 1"/>
    <property type="match status" value="1"/>
</dbReference>
<dbReference type="Gene3D" id="3.90.930.40">
    <property type="match status" value="1"/>
</dbReference>
<dbReference type="GO" id="GO:0140680">
    <property type="term" value="F:histone H3K36me/H3K36me2 demethylase activity"/>
    <property type="evidence" value="ECO:0007669"/>
    <property type="project" value="UniProtKB-EC"/>
</dbReference>
<dbReference type="Pfam" id="PF08007">
    <property type="entry name" value="JmjC_2"/>
    <property type="match status" value="1"/>
</dbReference>
<dbReference type="Pfam" id="PF21233">
    <property type="entry name" value="WHD_RIOX1"/>
    <property type="match status" value="1"/>
</dbReference>
<evidence type="ECO:0000256" key="4">
    <source>
        <dbReference type="ARBA" id="ARBA00022723"/>
    </source>
</evidence>
<dbReference type="Gene3D" id="1.10.10.1500">
    <property type="entry name" value="JmjC domain-containing ribosomal oxygenase (ROX), dimer domain"/>
    <property type="match status" value="1"/>
</dbReference>
<feature type="region of interest" description="Disordered" evidence="15">
    <location>
        <begin position="126"/>
        <end position="145"/>
    </location>
</feature>
<dbReference type="GO" id="GO:0032453">
    <property type="term" value="F:histone H3K4 demethylase activity"/>
    <property type="evidence" value="ECO:0007669"/>
    <property type="project" value="TreeGrafter"/>
</dbReference>
<dbReference type="Proteomes" id="UP000614350">
    <property type="component" value="Unassembled WGS sequence"/>
</dbReference>
<keyword evidence="18" id="KW-1185">Reference proteome</keyword>
<evidence type="ECO:0000256" key="6">
    <source>
        <dbReference type="ARBA" id="ARBA00022964"/>
    </source>
</evidence>
<dbReference type="InterPro" id="IPR003347">
    <property type="entry name" value="JmjC_dom"/>
</dbReference>
<evidence type="ECO:0000256" key="3">
    <source>
        <dbReference type="ARBA" id="ARBA00022491"/>
    </source>
</evidence>
<dbReference type="FunFam" id="1.10.10.1500:FF:000001">
    <property type="entry name" value="ribosomal oxygenase 1 isoform X1"/>
    <property type="match status" value="1"/>
</dbReference>
<keyword evidence="8 14" id="KW-0408">Iron</keyword>
<evidence type="ECO:0000256" key="12">
    <source>
        <dbReference type="ARBA" id="ARBA00025670"/>
    </source>
</evidence>
<comment type="subcellular location">
    <subcellularLocation>
        <location evidence="1 14">Nucleus</location>
    </subcellularLocation>
</comment>
<keyword evidence="7 14" id="KW-0560">Oxidoreductase</keyword>
<keyword evidence="9 14" id="KW-0805">Transcription regulation</keyword>
<evidence type="ECO:0000256" key="7">
    <source>
        <dbReference type="ARBA" id="ARBA00023002"/>
    </source>
</evidence>
<dbReference type="PANTHER" id="PTHR13096">
    <property type="entry name" value="MINA53 MYC INDUCED NUCLEAR ANTIGEN"/>
    <property type="match status" value="1"/>
</dbReference>
<accession>A0A834JS66</accession>
<evidence type="ECO:0000256" key="8">
    <source>
        <dbReference type="ARBA" id="ARBA00023004"/>
    </source>
</evidence>
<keyword evidence="10 14" id="KW-0804">Transcription</keyword>
<comment type="similarity">
    <text evidence="2">Belongs to the ROX family. NO66 subfamily.</text>
</comment>
<organism evidence="17 18">
    <name type="scientific">Vespula vulgaris</name>
    <name type="common">Yellow jacket</name>
    <name type="synonym">Wasp</name>
    <dbReference type="NCBI Taxonomy" id="7454"/>
    <lineage>
        <taxon>Eukaryota</taxon>
        <taxon>Metazoa</taxon>
        <taxon>Ecdysozoa</taxon>
        <taxon>Arthropoda</taxon>
        <taxon>Hexapoda</taxon>
        <taxon>Insecta</taxon>
        <taxon>Pterygota</taxon>
        <taxon>Neoptera</taxon>
        <taxon>Endopterygota</taxon>
        <taxon>Hymenoptera</taxon>
        <taxon>Apocrita</taxon>
        <taxon>Aculeata</taxon>
        <taxon>Vespoidea</taxon>
        <taxon>Vespidae</taxon>
        <taxon>Vespinae</taxon>
        <taxon>Vespula</taxon>
    </lineage>
</organism>
<protein>
    <recommendedName>
        <fullName evidence="14">Bifunctional lysine-specific demethylase and histidyl-hydroxylase</fullName>
        <ecNumber evidence="14">1.14.11.27</ecNumber>
    </recommendedName>
</protein>
<comment type="caution">
    <text evidence="17">The sequence shown here is derived from an EMBL/GenBank/DDBJ whole genome shotgun (WGS) entry which is preliminary data.</text>
</comment>
<evidence type="ECO:0000256" key="9">
    <source>
        <dbReference type="ARBA" id="ARBA00023015"/>
    </source>
</evidence>
<evidence type="ECO:0000259" key="16">
    <source>
        <dbReference type="PROSITE" id="PS51184"/>
    </source>
</evidence>
<dbReference type="SUPFAM" id="SSF51197">
    <property type="entry name" value="Clavaminate synthase-like"/>
    <property type="match status" value="1"/>
</dbReference>
<dbReference type="InterPro" id="IPR049043">
    <property type="entry name" value="WHD_RIOX1"/>
</dbReference>
<keyword evidence="3" id="KW-0678">Repressor</keyword>
<dbReference type="Gene3D" id="2.60.120.650">
    <property type="entry name" value="Cupin"/>
    <property type="match status" value="1"/>
</dbReference>
<feature type="region of interest" description="Disordered" evidence="15">
    <location>
        <begin position="51"/>
        <end position="119"/>
    </location>
</feature>
<name>A0A834JS66_VESVU</name>
<evidence type="ECO:0000256" key="10">
    <source>
        <dbReference type="ARBA" id="ARBA00023163"/>
    </source>
</evidence>
<dbReference type="PROSITE" id="PS51184">
    <property type="entry name" value="JMJC"/>
    <property type="match status" value="1"/>
</dbReference>
<dbReference type="GO" id="GO:0005506">
    <property type="term" value="F:iron ion binding"/>
    <property type="evidence" value="ECO:0007669"/>
    <property type="project" value="UniProtKB-UniRule"/>
</dbReference>
<evidence type="ECO:0000256" key="2">
    <source>
        <dbReference type="ARBA" id="ARBA00010309"/>
    </source>
</evidence>
<dbReference type="InterPro" id="IPR039994">
    <property type="entry name" value="NO66-like"/>
</dbReference>
<evidence type="ECO:0000256" key="11">
    <source>
        <dbReference type="ARBA" id="ARBA00023242"/>
    </source>
</evidence>
<evidence type="ECO:0000256" key="1">
    <source>
        <dbReference type="ARBA" id="ARBA00004123"/>
    </source>
</evidence>
<evidence type="ECO:0000256" key="5">
    <source>
        <dbReference type="ARBA" id="ARBA00022853"/>
    </source>
</evidence>
<proteinExistence type="inferred from homology"/>
<feature type="domain" description="JmjC" evidence="16">
    <location>
        <begin position="281"/>
        <end position="426"/>
    </location>
</feature>
<gene>
    <name evidence="17" type="ORF">HZH66_008439</name>
</gene>
<dbReference type="EC" id="1.14.11.27" evidence="14"/>
<keyword evidence="5" id="KW-0156">Chromatin regulator</keyword>
<feature type="compositionally biased region" description="Basic residues" evidence="15">
    <location>
        <begin position="93"/>
        <end position="111"/>
    </location>
</feature>
<sequence>MASENEQISAFAAYAMKRKNRERSLQLLKLQKIHSNMNEKNSVQVVNKEKNTLPSSSHKTLNKNDKQSSSPKSSNSITKKNLNTKETNSLVKSKYKKFNYNKSKKKKKKKLLSANDCHGNDETTTDLENSFSISGDNNSQMNQLEGETVKINKKTKKRKRNKKLRSTKNMNINYDIVHDNFLKNPVIKSKLLFEWLIHPLEINKFFKTNWEKAPVHVKRNNSNYYKILMSTPIIDKILREHYILFTKNIDITSYIDGIRETHNPSGRAVPTVVWDYYSNGCSVRMLNPQTFLPRLHTLNATLQEYFGCFVGANSYLTPPGSQGFAPHYDDIEAFILQIEGKKRWRLYKSSKNSDCLPRYSSKDFDQSELGEPILDTVVEAGDLLYLPRGTIHQGETIYNSHSLHVTLSVYQKNSWGDFLEKLLPDALQKAIANDVHFRQGLPLDYLKYFGFVHSTNKSDYRNSFRENVECLINRIIEHIDIDKAADEMAKSHIHDFLPPVLVDYERQCSIAQDGERMTKEGIVENHVEIEFNTKIRLLRSHCIRLVEESDTYRIYYSCENSKEYHEYEPQFLEVDEKFVPAIKEIICRFPQFVEVEELPITEQDDKILIVRDLWERGILITKDPLCTLD</sequence>
<evidence type="ECO:0000313" key="18">
    <source>
        <dbReference type="Proteomes" id="UP000614350"/>
    </source>
</evidence>
<evidence type="ECO:0000256" key="13">
    <source>
        <dbReference type="ARBA" id="ARBA00047915"/>
    </source>
</evidence>
<dbReference type="EMBL" id="JACSEA010000009">
    <property type="protein sequence ID" value="KAF7392606.1"/>
    <property type="molecule type" value="Genomic_DNA"/>
</dbReference>
<dbReference type="FunFam" id="3.90.930.40:FF:000001">
    <property type="entry name" value="ribosomal oxygenase 1 isoform X1"/>
    <property type="match status" value="1"/>
</dbReference>
<dbReference type="GO" id="GO:0005730">
    <property type="term" value="C:nucleolus"/>
    <property type="evidence" value="ECO:0007669"/>
    <property type="project" value="TreeGrafter"/>
</dbReference>
<evidence type="ECO:0000313" key="17">
    <source>
        <dbReference type="EMBL" id="KAF7392606.1"/>
    </source>
</evidence>
<reference evidence="17" key="1">
    <citation type="journal article" date="2020" name="G3 (Bethesda)">
        <title>High-Quality Assemblies for Three Invasive Social Wasps from the &lt;i&gt;Vespula&lt;/i&gt; Genus.</title>
        <authorList>
            <person name="Harrop T.W.R."/>
            <person name="Guhlin J."/>
            <person name="McLaughlin G.M."/>
            <person name="Permina E."/>
            <person name="Stockwell P."/>
            <person name="Gilligan J."/>
            <person name="Le Lec M.F."/>
            <person name="Gruber M.A.M."/>
            <person name="Quinn O."/>
            <person name="Lovegrove M."/>
            <person name="Duncan E.J."/>
            <person name="Remnant E.J."/>
            <person name="Van Eeckhoven J."/>
            <person name="Graham B."/>
            <person name="Knapp R.A."/>
            <person name="Langford K.W."/>
            <person name="Kronenberg Z."/>
            <person name="Press M.O."/>
            <person name="Eacker S.M."/>
            <person name="Wilson-Rankin E.E."/>
            <person name="Purcell J."/>
            <person name="Lester P.J."/>
            <person name="Dearden P.K."/>
        </authorList>
    </citation>
    <scope>NUCLEOTIDE SEQUENCE</scope>
    <source>
        <strain evidence="17">Marl-1</strain>
    </source>
</reference>
<comment type="function">
    <text evidence="12">Oxygenase that can act as both a histone lysine demethylase and a ribosomal histidine hydroxylase. Specifically demethylates 'Lys-4' (H3K4me) and 'Lys-36' (H3K36me) of histone H3, thereby playing a central role in histone code.</text>
</comment>
<feature type="compositionally biased region" description="Low complexity" evidence="15">
    <location>
        <begin position="67"/>
        <end position="81"/>
    </location>
</feature>
<comment type="catalytic activity">
    <reaction evidence="13 14">
        <text>N(6),N(6)-dimethyl-L-lysyl(36)-[histone H3] + 2 2-oxoglutarate + 2 O2 = L-lysyl(36)-[histone H3] + 2 formaldehyde + 2 succinate + 2 CO2</text>
        <dbReference type="Rhea" id="RHEA:42032"/>
        <dbReference type="Rhea" id="RHEA-COMP:9785"/>
        <dbReference type="Rhea" id="RHEA-COMP:9787"/>
        <dbReference type="ChEBI" id="CHEBI:15379"/>
        <dbReference type="ChEBI" id="CHEBI:16526"/>
        <dbReference type="ChEBI" id="CHEBI:16810"/>
        <dbReference type="ChEBI" id="CHEBI:16842"/>
        <dbReference type="ChEBI" id="CHEBI:29969"/>
        <dbReference type="ChEBI" id="CHEBI:30031"/>
        <dbReference type="ChEBI" id="CHEBI:61976"/>
        <dbReference type="EC" id="1.14.11.27"/>
    </reaction>
</comment>
<dbReference type="GO" id="GO:0045471">
    <property type="term" value="P:response to ethanol"/>
    <property type="evidence" value="ECO:0007669"/>
    <property type="project" value="UniProtKB-ARBA"/>
</dbReference>
<keyword evidence="11 14" id="KW-0539">Nucleus</keyword>
<keyword evidence="6 14" id="KW-0223">Dioxygenase</keyword>
<keyword evidence="4 14" id="KW-0479">Metal-binding</keyword>